<keyword evidence="1" id="KW-0732">Signal</keyword>
<dbReference type="PANTHER" id="PTHR35559:SF1">
    <property type="entry name" value="CHITIN-BINDING TYPE-4 DOMAIN-CONTAINING PROTEIN"/>
    <property type="match status" value="1"/>
</dbReference>
<gene>
    <name evidence="2" type="ORF">PCON_03689</name>
</gene>
<dbReference type="Proteomes" id="UP000018144">
    <property type="component" value="Unassembled WGS sequence"/>
</dbReference>
<dbReference type="STRING" id="1076935.U4LR53"/>
<evidence type="ECO:0000313" key="2">
    <source>
        <dbReference type="EMBL" id="CCX34425.1"/>
    </source>
</evidence>
<evidence type="ECO:0000313" key="3">
    <source>
        <dbReference type="Proteomes" id="UP000018144"/>
    </source>
</evidence>
<evidence type="ECO:0000256" key="1">
    <source>
        <dbReference type="SAM" id="SignalP"/>
    </source>
</evidence>
<evidence type="ECO:0008006" key="4">
    <source>
        <dbReference type="Google" id="ProtNLM"/>
    </source>
</evidence>
<keyword evidence="3" id="KW-1185">Reference proteome</keyword>
<dbReference type="EMBL" id="HF936538">
    <property type="protein sequence ID" value="CCX34425.1"/>
    <property type="molecule type" value="Genomic_DNA"/>
</dbReference>
<proteinExistence type="predicted"/>
<dbReference type="AlphaFoldDB" id="U4LR53"/>
<feature type="chain" id="PRO_5004651710" description="Chitin-binding type-4 domain-containing protein" evidence="1">
    <location>
        <begin position="20"/>
        <end position="339"/>
    </location>
</feature>
<dbReference type="eggNOG" id="ENOG502SVVD">
    <property type="taxonomic scope" value="Eukaryota"/>
</dbReference>
<sequence>MKLFTVPAVLALLASSAAAHSWLECVDTKVENKEYAKAHPSETVQQTCKGFPRNKVWNGDWIAESSNYAYGFSTEFACRDNQRQPGQVAPNAPMATASPGDKLTLRFWGNGHSRWDIGSPNHRDPGLVRIFWAGKPETEIVYAKDLTEKYWIPGAQGNFSTDAVTEINGNNMNEKANYYEFQLPEKIQNGRHMMVWSWAWKPAMTEGEHGNPNVYDASWDNAWGTCFDIQIVNSKYTEAANPDILANQAGYDDVKATKAKETAICSKTCKRGGMAGQECTGADCPPCWYKNEGSVNCFDYKQGTTECPFAGAFDCKAGVSKRDEAAVQSHARKHRRNNF</sequence>
<dbReference type="OrthoDB" id="5276978at2759"/>
<name>U4LR53_PYROM</name>
<reference evidence="2 3" key="1">
    <citation type="journal article" date="2013" name="PLoS Genet.">
        <title>The genome and development-dependent transcriptomes of Pyronema confluens: a window into fungal evolution.</title>
        <authorList>
            <person name="Traeger S."/>
            <person name="Altegoer F."/>
            <person name="Freitag M."/>
            <person name="Gabaldon T."/>
            <person name="Kempken F."/>
            <person name="Kumar A."/>
            <person name="Marcet-Houben M."/>
            <person name="Poggeler S."/>
            <person name="Stajich J.E."/>
            <person name="Nowrousian M."/>
        </authorList>
    </citation>
    <scope>NUCLEOTIDE SEQUENCE [LARGE SCALE GENOMIC DNA]</scope>
    <source>
        <strain evidence="3">CBS 100304</strain>
        <tissue evidence="2">Vegetative mycelium</tissue>
    </source>
</reference>
<feature type="signal peptide" evidence="1">
    <location>
        <begin position="1"/>
        <end position="19"/>
    </location>
</feature>
<protein>
    <recommendedName>
        <fullName evidence="4">Chitin-binding type-4 domain-containing protein</fullName>
    </recommendedName>
</protein>
<dbReference type="OMA" id="DIHACHP"/>
<dbReference type="PANTHER" id="PTHR35559">
    <property type="entry name" value="CHITIN-BINDING TYPE-4 DOMAIN-CONTAINING PROTEIN"/>
    <property type="match status" value="1"/>
</dbReference>
<accession>U4LR53</accession>
<organism evidence="2 3">
    <name type="scientific">Pyronema omphalodes (strain CBS 100304)</name>
    <name type="common">Pyronema confluens</name>
    <dbReference type="NCBI Taxonomy" id="1076935"/>
    <lineage>
        <taxon>Eukaryota</taxon>
        <taxon>Fungi</taxon>
        <taxon>Dikarya</taxon>
        <taxon>Ascomycota</taxon>
        <taxon>Pezizomycotina</taxon>
        <taxon>Pezizomycetes</taxon>
        <taxon>Pezizales</taxon>
        <taxon>Pyronemataceae</taxon>
        <taxon>Pyronema</taxon>
    </lineage>
</organism>